<organism evidence="1">
    <name type="scientific">marine sediment metagenome</name>
    <dbReference type="NCBI Taxonomy" id="412755"/>
    <lineage>
        <taxon>unclassified sequences</taxon>
        <taxon>metagenomes</taxon>
        <taxon>ecological metagenomes</taxon>
    </lineage>
</organism>
<evidence type="ECO:0000313" key="1">
    <source>
        <dbReference type="EMBL" id="KKK54613.1"/>
    </source>
</evidence>
<sequence>MKNLPHAPSRSFVSLQVALASEEIAGQLVSVDYAPDPDPVVALDDPVVARATS</sequence>
<protein>
    <submittedName>
        <fullName evidence="1">Uncharacterized protein</fullName>
    </submittedName>
</protein>
<accession>A0A0F8WDK9</accession>
<dbReference type="AlphaFoldDB" id="A0A0F8WDK9"/>
<feature type="non-terminal residue" evidence="1">
    <location>
        <position position="53"/>
    </location>
</feature>
<reference evidence="1" key="1">
    <citation type="journal article" date="2015" name="Nature">
        <title>Complex archaea that bridge the gap between prokaryotes and eukaryotes.</title>
        <authorList>
            <person name="Spang A."/>
            <person name="Saw J.H."/>
            <person name="Jorgensen S.L."/>
            <person name="Zaremba-Niedzwiedzka K."/>
            <person name="Martijn J."/>
            <person name="Lind A.E."/>
            <person name="van Eijk R."/>
            <person name="Schleper C."/>
            <person name="Guy L."/>
            <person name="Ettema T.J."/>
        </authorList>
    </citation>
    <scope>NUCLEOTIDE SEQUENCE</scope>
</reference>
<proteinExistence type="predicted"/>
<dbReference type="EMBL" id="LAZR01065910">
    <property type="protein sequence ID" value="KKK54613.1"/>
    <property type="molecule type" value="Genomic_DNA"/>
</dbReference>
<name>A0A0F8WDK9_9ZZZZ</name>
<comment type="caution">
    <text evidence="1">The sequence shown here is derived from an EMBL/GenBank/DDBJ whole genome shotgun (WGS) entry which is preliminary data.</text>
</comment>
<gene>
    <name evidence="1" type="ORF">LCGC14_3082970</name>
</gene>